<organism evidence="1 2">
    <name type="scientific">Hydrogenispora ethanolica</name>
    <dbReference type="NCBI Taxonomy" id="1082276"/>
    <lineage>
        <taxon>Bacteria</taxon>
        <taxon>Bacillati</taxon>
        <taxon>Bacillota</taxon>
        <taxon>Hydrogenispora</taxon>
    </lineage>
</organism>
<proteinExistence type="predicted"/>
<reference evidence="1 2" key="1">
    <citation type="submission" date="2019-03" db="EMBL/GenBank/DDBJ databases">
        <title>Genomic Encyclopedia of Type Strains, Phase IV (KMG-IV): sequencing the most valuable type-strain genomes for metagenomic binning, comparative biology and taxonomic classification.</title>
        <authorList>
            <person name="Goeker M."/>
        </authorList>
    </citation>
    <scope>NUCLEOTIDE SEQUENCE [LARGE SCALE GENOMIC DNA]</scope>
    <source>
        <strain evidence="1 2">LX-B</strain>
    </source>
</reference>
<evidence type="ECO:0000313" key="2">
    <source>
        <dbReference type="Proteomes" id="UP000295008"/>
    </source>
</evidence>
<gene>
    <name evidence="1" type="ORF">EDC14_10309</name>
</gene>
<comment type="caution">
    <text evidence="1">The sequence shown here is derived from an EMBL/GenBank/DDBJ whole genome shotgun (WGS) entry which is preliminary data.</text>
</comment>
<protein>
    <submittedName>
        <fullName evidence="1">Uncharacterized protein</fullName>
    </submittedName>
</protein>
<name>A0A4V2QCW2_HYDET</name>
<sequence>MLDKIIAEGEAVRKKCVKDGTYGEYLAGEAYEKWIAKGIIYLEKNHQGETITKNFLEATQSRAGESISNYEKMMGILKAIQEFEE</sequence>
<evidence type="ECO:0000313" key="1">
    <source>
        <dbReference type="EMBL" id="TCL61907.1"/>
    </source>
</evidence>
<dbReference type="Proteomes" id="UP000295008">
    <property type="component" value="Unassembled WGS sequence"/>
</dbReference>
<dbReference type="AlphaFoldDB" id="A0A4V2QCW2"/>
<dbReference type="EMBL" id="SLUN01000030">
    <property type="protein sequence ID" value="TCL61907.1"/>
    <property type="molecule type" value="Genomic_DNA"/>
</dbReference>
<accession>A0A4V2QCW2</accession>
<keyword evidence="2" id="KW-1185">Reference proteome</keyword>